<dbReference type="InterPro" id="IPR019457">
    <property type="entry name" value="CdaS_N"/>
</dbReference>
<dbReference type="InterPro" id="IPR034693">
    <property type="entry name" value="CdaS"/>
</dbReference>
<comment type="subunit">
    <text evidence="6">Probably oligomerizes.</text>
</comment>
<dbReference type="NCBIfam" id="NF038328">
    <property type="entry name" value="c-di-AMP_CdaS"/>
    <property type="match status" value="1"/>
</dbReference>
<comment type="catalytic activity">
    <reaction evidence="1 6">
        <text>2 ATP = 3',3'-c-di-AMP + 2 diphosphate</text>
        <dbReference type="Rhea" id="RHEA:35655"/>
        <dbReference type="ChEBI" id="CHEBI:30616"/>
        <dbReference type="ChEBI" id="CHEBI:33019"/>
        <dbReference type="ChEBI" id="CHEBI:71500"/>
        <dbReference type="EC" id="2.7.7.85"/>
    </reaction>
</comment>
<comment type="function">
    <text evidence="6">Catalyzes the condensation of 2 ATP molecules into cyclic di-AMP (c-di-AMP), a second messenger used to regulate differing processes in different bacteria.</text>
</comment>
<sequence length="208" mass="22945">MAQEQVGLNSTMRHCLKENIHRIMDDMQSVLESVDCNEDCILQQCEHIQEVIGDLQKKAASYYLKSYLSPYTDGYPSITTAVEHLSDRHHGALIVIQREDSLDGLIHPGIPVGATLTYSLLESIFYPGSPLHDGAVLIQEDSIISAANVLPLSRIQTGERKLGTRHRAAVGLSEVCDAIILVVSEETGKASFAVNGKLYAFHSKELYH</sequence>
<dbReference type="Pfam" id="PF02457">
    <property type="entry name" value="DAC"/>
    <property type="match status" value="1"/>
</dbReference>
<evidence type="ECO:0000259" key="7">
    <source>
        <dbReference type="PROSITE" id="PS51794"/>
    </source>
</evidence>
<dbReference type="PROSITE" id="PS51794">
    <property type="entry name" value="DAC"/>
    <property type="match status" value="1"/>
</dbReference>
<dbReference type="InterPro" id="IPR050338">
    <property type="entry name" value="DisA"/>
</dbReference>
<reference evidence="9" key="1">
    <citation type="journal article" date="2019" name="Int. J. Syst. Evol. Microbiol.">
        <title>The Global Catalogue of Microorganisms (GCM) 10K type strain sequencing project: providing services to taxonomists for standard genome sequencing and annotation.</title>
        <authorList>
            <consortium name="The Broad Institute Genomics Platform"/>
            <consortium name="The Broad Institute Genome Sequencing Center for Infectious Disease"/>
            <person name="Wu L."/>
            <person name="Ma J."/>
        </authorList>
    </citation>
    <scope>NUCLEOTIDE SEQUENCE [LARGE SCALE GENOMIC DNA]</scope>
    <source>
        <strain evidence="9">CGMCC 1.16305</strain>
    </source>
</reference>
<comment type="similarity">
    <text evidence="6">Belongs to the adenylate cyclase family. DacB/CdaS subfamily.</text>
</comment>
<keyword evidence="6" id="KW-0812">Transmembrane</keyword>
<keyword evidence="6" id="KW-1003">Cell membrane</keyword>
<dbReference type="SUPFAM" id="SSF143597">
    <property type="entry name" value="YojJ-like"/>
    <property type="match status" value="1"/>
</dbReference>
<evidence type="ECO:0000256" key="5">
    <source>
        <dbReference type="ARBA" id="ARBA00022840"/>
    </source>
</evidence>
<dbReference type="GO" id="GO:0106408">
    <property type="term" value="F:diadenylate cyclase activity"/>
    <property type="evidence" value="ECO:0007669"/>
    <property type="project" value="UniProtKB-EC"/>
</dbReference>
<protein>
    <recommendedName>
        <fullName evidence="6">Diadenylate cyclase</fullName>
        <shortName evidence="6">DAC</shortName>
        <ecNumber evidence="6">2.7.7.85</ecNumber>
    </recommendedName>
    <alternativeName>
        <fullName evidence="6">Cyclic-di-AMP synthase</fullName>
        <shortName evidence="6">c-di-AMP synthase</shortName>
    </alternativeName>
</protein>
<feature type="domain" description="DAC" evidence="7">
    <location>
        <begin position="56"/>
        <end position="205"/>
    </location>
</feature>
<dbReference type="InterPro" id="IPR003390">
    <property type="entry name" value="DNA_integrity_scan_DisA_N"/>
</dbReference>
<dbReference type="InterPro" id="IPR036888">
    <property type="entry name" value="DNA_integrity_DisA_N_sf"/>
</dbReference>
<dbReference type="PANTHER" id="PTHR34185">
    <property type="entry name" value="DIADENYLATE CYCLASE"/>
    <property type="match status" value="1"/>
</dbReference>
<keyword evidence="6" id="KW-1133">Transmembrane helix</keyword>
<dbReference type="Gene3D" id="3.40.1700.10">
    <property type="entry name" value="DNA integrity scanning protein, DisA, N-terminal domain"/>
    <property type="match status" value="1"/>
</dbReference>
<keyword evidence="5 6" id="KW-0067">ATP-binding</keyword>
<name>A0ABW2PU83_9BACL</name>
<comment type="caution">
    <text evidence="8">The sequence shown here is derived from an EMBL/GenBank/DDBJ whole genome shotgun (WGS) entry which is preliminary data.</text>
</comment>
<organism evidence="8 9">
    <name type="scientific">Scopulibacillus cellulosilyticus</name>
    <dbReference type="NCBI Taxonomy" id="2665665"/>
    <lineage>
        <taxon>Bacteria</taxon>
        <taxon>Bacillati</taxon>
        <taxon>Bacillota</taxon>
        <taxon>Bacilli</taxon>
        <taxon>Bacillales</taxon>
        <taxon>Sporolactobacillaceae</taxon>
        <taxon>Scopulibacillus</taxon>
    </lineage>
</organism>
<evidence type="ECO:0000313" key="9">
    <source>
        <dbReference type="Proteomes" id="UP001596505"/>
    </source>
</evidence>
<dbReference type="Proteomes" id="UP001596505">
    <property type="component" value="Unassembled WGS sequence"/>
</dbReference>
<dbReference type="Pfam" id="PF10372">
    <property type="entry name" value="CdaS_N"/>
    <property type="match status" value="1"/>
</dbReference>
<evidence type="ECO:0000256" key="2">
    <source>
        <dbReference type="ARBA" id="ARBA00022679"/>
    </source>
</evidence>
<dbReference type="Gene3D" id="1.10.287.770">
    <property type="entry name" value="YojJ-like"/>
    <property type="match status" value="1"/>
</dbReference>
<dbReference type="PANTHER" id="PTHR34185:SF2">
    <property type="entry name" value="CYCLIC DI-AMP SYNTHASE CDAS"/>
    <property type="match status" value="1"/>
</dbReference>
<keyword evidence="6" id="KW-0472">Membrane</keyword>
<keyword evidence="9" id="KW-1185">Reference proteome</keyword>
<accession>A0ABW2PU83</accession>
<evidence type="ECO:0000313" key="8">
    <source>
        <dbReference type="EMBL" id="MFC7392140.1"/>
    </source>
</evidence>
<gene>
    <name evidence="8" type="primary">cdaS</name>
    <name evidence="6" type="synonym">dacB</name>
    <name evidence="8" type="ORF">ACFQRG_04020</name>
</gene>
<dbReference type="HAMAP" id="MF_00838">
    <property type="entry name" value="DacB"/>
    <property type="match status" value="1"/>
</dbReference>
<evidence type="ECO:0000256" key="4">
    <source>
        <dbReference type="ARBA" id="ARBA00022741"/>
    </source>
</evidence>
<dbReference type="EC" id="2.7.7.85" evidence="6"/>
<evidence type="ECO:0000256" key="3">
    <source>
        <dbReference type="ARBA" id="ARBA00022695"/>
    </source>
</evidence>
<dbReference type="InterPro" id="IPR053472">
    <property type="entry name" value="DAC_CdaS-like"/>
</dbReference>
<keyword evidence="3 6" id="KW-0548">Nucleotidyltransferase</keyword>
<proteinExistence type="inferred from homology"/>
<evidence type="ECO:0000256" key="6">
    <source>
        <dbReference type="HAMAP-Rule" id="MF_00838"/>
    </source>
</evidence>
<dbReference type="EMBL" id="JBHTCO010000004">
    <property type="protein sequence ID" value="MFC7392140.1"/>
    <property type="molecule type" value="Genomic_DNA"/>
</dbReference>
<evidence type="ECO:0000256" key="1">
    <source>
        <dbReference type="ARBA" id="ARBA00000877"/>
    </source>
</evidence>
<keyword evidence="2 6" id="KW-0808">Transferase</keyword>
<dbReference type="RefSeq" id="WP_380963892.1">
    <property type="nucleotide sequence ID" value="NZ_JBHTCO010000004.1"/>
</dbReference>
<keyword evidence="4 6" id="KW-0547">Nucleotide-binding</keyword>